<dbReference type="EMBL" id="BK016121">
    <property type="protein sequence ID" value="DAF96861.1"/>
    <property type="molecule type" value="Genomic_DNA"/>
</dbReference>
<sequence>MSKTNPVFRVLVTKGDKQALAGNKHVSELEPGQIGVFDAESHKALDGTKKVNAFYIAVGVDTDGDGKTDDIVKSTGNSINPFQITSYTFKPHSAGRNMIVALKDYIAREDSLYGLKFTFNNARLQDLNGVNLVTKNYIVKSPCKTPCAKGCPTSDANIITKKLYEVIAADEDGLLKVRIKPRGTVTAAGVTPVDGYITLADVDKLIAYNKTQTDSSTWVYSDLEFETVPTAIRKVCGYDESYSYHRQTNVLVSKVEEFECTGVLEVTQKLAIEQGSGFEVRELEAIQAGWLGTMYRATSNGIARGFVSYAEVGTPYDMITVNYDKVEVNNHDNFHLPQSTFIAVPEADTQTRDSIVGLLDKLNVKPFDALADDATAANTTATAVEEASTANDVTKDGLA</sequence>
<protein>
    <submittedName>
        <fullName evidence="1">Uncharacterized protein</fullName>
    </submittedName>
</protein>
<evidence type="ECO:0000313" key="1">
    <source>
        <dbReference type="EMBL" id="DAF96861.1"/>
    </source>
</evidence>
<proteinExistence type="predicted"/>
<name>A0A8S5UQV8_9CAUD</name>
<accession>A0A8S5UQV8</accession>
<organism evidence="1">
    <name type="scientific">Podoviridae sp. ctQyH19</name>
    <dbReference type="NCBI Taxonomy" id="2825249"/>
    <lineage>
        <taxon>Viruses</taxon>
        <taxon>Duplodnaviria</taxon>
        <taxon>Heunggongvirae</taxon>
        <taxon>Uroviricota</taxon>
        <taxon>Caudoviricetes</taxon>
    </lineage>
</organism>
<reference evidence="1" key="1">
    <citation type="journal article" date="2021" name="Proc. Natl. Acad. Sci. U.S.A.">
        <title>A Catalog of Tens of Thousands of Viruses from Human Metagenomes Reveals Hidden Associations with Chronic Diseases.</title>
        <authorList>
            <person name="Tisza M.J."/>
            <person name="Buck C.B."/>
        </authorList>
    </citation>
    <scope>NUCLEOTIDE SEQUENCE</scope>
    <source>
        <strain evidence="1">CtQyH19</strain>
    </source>
</reference>